<protein>
    <recommendedName>
        <fullName evidence="8">4Fe-4S ferredoxin-type domain-containing protein</fullName>
    </recommendedName>
</protein>
<evidence type="ECO:0000256" key="3">
    <source>
        <dbReference type="ARBA" id="ARBA00022723"/>
    </source>
</evidence>
<sequence length="144" mass="15812">LERVQLAYDNGLIPLLGRSRREANVTGVTDTGKIMSMCFCCSCCCVNGNLMKYGSPSLSSLHRIDGLKVEVDEDTCVGCEECMQVCVFKGMEMIDGKAHVNQEYCLGCGRCEDTCPNGAISFDFEDSTYVDELIEVLESYADVT</sequence>
<comment type="caution">
    <text evidence="9">The sequence shown here is derived from an EMBL/GenBank/DDBJ whole genome shotgun (WGS) entry which is preliminary data.</text>
</comment>
<dbReference type="SUPFAM" id="SSF54862">
    <property type="entry name" value="4Fe-4S ferredoxins"/>
    <property type="match status" value="1"/>
</dbReference>
<feature type="domain" description="4Fe-4S ferredoxin-type" evidence="8">
    <location>
        <begin position="67"/>
        <end position="95"/>
    </location>
</feature>
<keyword evidence="3" id="KW-0479">Metal-binding</keyword>
<organism evidence="9">
    <name type="scientific">marine sediment metagenome</name>
    <dbReference type="NCBI Taxonomy" id="412755"/>
    <lineage>
        <taxon>unclassified sequences</taxon>
        <taxon>metagenomes</taxon>
        <taxon>ecological metagenomes</taxon>
    </lineage>
</organism>
<dbReference type="Gene3D" id="3.30.70.20">
    <property type="match status" value="1"/>
</dbReference>
<keyword evidence="7" id="KW-0411">Iron-sulfur</keyword>
<dbReference type="EMBL" id="BART01031435">
    <property type="protein sequence ID" value="GAH14376.1"/>
    <property type="molecule type" value="Genomic_DNA"/>
</dbReference>
<dbReference type="InterPro" id="IPR017900">
    <property type="entry name" value="4Fe4S_Fe_S_CS"/>
</dbReference>
<evidence type="ECO:0000256" key="5">
    <source>
        <dbReference type="ARBA" id="ARBA00022982"/>
    </source>
</evidence>
<keyword evidence="4" id="KW-0677">Repeat</keyword>
<dbReference type="InterPro" id="IPR050572">
    <property type="entry name" value="Fe-S_Ferredoxin"/>
</dbReference>
<keyword evidence="6" id="KW-0408">Iron</keyword>
<dbReference type="PROSITE" id="PS51379">
    <property type="entry name" value="4FE4S_FER_2"/>
    <property type="match status" value="2"/>
</dbReference>
<proteinExistence type="predicted"/>
<dbReference type="PANTHER" id="PTHR43687">
    <property type="entry name" value="ADENYLYLSULFATE REDUCTASE, BETA SUBUNIT"/>
    <property type="match status" value="1"/>
</dbReference>
<dbReference type="PANTHER" id="PTHR43687:SF6">
    <property type="entry name" value="L-ASPARTATE SEMIALDEHYDE SULFURTRANSFERASE IRON-SULFUR SUBUNIT"/>
    <property type="match status" value="1"/>
</dbReference>
<accession>X1D0N2</accession>
<evidence type="ECO:0000256" key="4">
    <source>
        <dbReference type="ARBA" id="ARBA00022737"/>
    </source>
</evidence>
<reference evidence="9" key="1">
    <citation type="journal article" date="2014" name="Front. Microbiol.">
        <title>High frequency of phylogenetically diverse reductive dehalogenase-homologous genes in deep subseafloor sedimentary metagenomes.</title>
        <authorList>
            <person name="Kawai M."/>
            <person name="Futagami T."/>
            <person name="Toyoda A."/>
            <person name="Takaki Y."/>
            <person name="Nishi S."/>
            <person name="Hori S."/>
            <person name="Arai W."/>
            <person name="Tsubouchi T."/>
            <person name="Morono Y."/>
            <person name="Uchiyama I."/>
            <person name="Ito T."/>
            <person name="Fujiyama A."/>
            <person name="Inagaki F."/>
            <person name="Takami H."/>
        </authorList>
    </citation>
    <scope>NUCLEOTIDE SEQUENCE</scope>
    <source>
        <strain evidence="9">Expedition CK06-06</strain>
    </source>
</reference>
<evidence type="ECO:0000313" key="9">
    <source>
        <dbReference type="EMBL" id="GAH14376.1"/>
    </source>
</evidence>
<gene>
    <name evidence="9" type="ORF">S01H4_54605</name>
</gene>
<name>X1D0N2_9ZZZZ</name>
<feature type="domain" description="4Fe-4S ferredoxin-type" evidence="8">
    <location>
        <begin position="96"/>
        <end position="125"/>
    </location>
</feature>
<dbReference type="Pfam" id="PF14697">
    <property type="entry name" value="Fer4_21"/>
    <property type="match status" value="1"/>
</dbReference>
<feature type="non-terminal residue" evidence="9">
    <location>
        <position position="1"/>
    </location>
</feature>
<evidence type="ECO:0000256" key="1">
    <source>
        <dbReference type="ARBA" id="ARBA00022448"/>
    </source>
</evidence>
<evidence type="ECO:0000256" key="7">
    <source>
        <dbReference type="ARBA" id="ARBA00023014"/>
    </source>
</evidence>
<evidence type="ECO:0000259" key="8">
    <source>
        <dbReference type="PROSITE" id="PS51379"/>
    </source>
</evidence>
<keyword evidence="1" id="KW-0813">Transport</keyword>
<dbReference type="GO" id="GO:0046872">
    <property type="term" value="F:metal ion binding"/>
    <property type="evidence" value="ECO:0007669"/>
    <property type="project" value="UniProtKB-KW"/>
</dbReference>
<dbReference type="InterPro" id="IPR017896">
    <property type="entry name" value="4Fe4S_Fe-S-bd"/>
</dbReference>
<dbReference type="PROSITE" id="PS00198">
    <property type="entry name" value="4FE4S_FER_1"/>
    <property type="match status" value="1"/>
</dbReference>
<keyword evidence="5" id="KW-0249">Electron transport</keyword>
<dbReference type="GO" id="GO:0051539">
    <property type="term" value="F:4 iron, 4 sulfur cluster binding"/>
    <property type="evidence" value="ECO:0007669"/>
    <property type="project" value="UniProtKB-KW"/>
</dbReference>
<keyword evidence="2" id="KW-0004">4Fe-4S</keyword>
<dbReference type="AlphaFoldDB" id="X1D0N2"/>
<evidence type="ECO:0000256" key="6">
    <source>
        <dbReference type="ARBA" id="ARBA00023004"/>
    </source>
</evidence>
<evidence type="ECO:0000256" key="2">
    <source>
        <dbReference type="ARBA" id="ARBA00022485"/>
    </source>
</evidence>